<dbReference type="Proteomes" id="UP000732105">
    <property type="component" value="Unassembled WGS sequence"/>
</dbReference>
<proteinExistence type="predicted"/>
<comment type="caution">
    <text evidence="1">The sequence shown here is derived from an EMBL/GenBank/DDBJ whole genome shotgun (WGS) entry which is preliminary data.</text>
</comment>
<dbReference type="EMBL" id="RZNH01000002">
    <property type="protein sequence ID" value="NOU58510.1"/>
    <property type="molecule type" value="Genomic_DNA"/>
</dbReference>
<protein>
    <submittedName>
        <fullName evidence="1">Uncharacterized protein</fullName>
    </submittedName>
</protein>
<name>A0ABX1WQZ5_9BACT</name>
<keyword evidence="2" id="KW-1185">Reference proteome</keyword>
<sequence>MFGIFKKKAKELPNFDHLKSYPNKDLYFVRTLQWDWLNEEMIHLFDNKSPRVITMDKWPQQIYLDADGQKTIKEYIIWMANQYASGQIPPTLDKEMISLIENLVADGELIKMVNEKSKLPYYLDEPKSKQNVEKAYEMMIKDEYIKEK</sequence>
<organism evidence="1 2">
    <name type="scientific">Marinifilum caeruleilacunae</name>
    <dbReference type="NCBI Taxonomy" id="2499076"/>
    <lineage>
        <taxon>Bacteria</taxon>
        <taxon>Pseudomonadati</taxon>
        <taxon>Bacteroidota</taxon>
        <taxon>Bacteroidia</taxon>
        <taxon>Marinilabiliales</taxon>
        <taxon>Marinifilaceae</taxon>
    </lineage>
</organism>
<reference evidence="1 2" key="1">
    <citation type="submission" date="2018-12" db="EMBL/GenBank/DDBJ databases">
        <title>Marinifilum JC070 sp. nov., a marine bacterium isolated from Yongle Blue Hole in the South China Sea.</title>
        <authorList>
            <person name="Fu T."/>
        </authorList>
    </citation>
    <scope>NUCLEOTIDE SEQUENCE [LARGE SCALE GENOMIC DNA]</scope>
    <source>
        <strain evidence="1 2">JC070</strain>
    </source>
</reference>
<dbReference type="RefSeq" id="WP_171593779.1">
    <property type="nucleotide sequence ID" value="NZ_RZNH01000002.1"/>
</dbReference>
<evidence type="ECO:0000313" key="1">
    <source>
        <dbReference type="EMBL" id="NOU58510.1"/>
    </source>
</evidence>
<gene>
    <name evidence="1" type="ORF">ELS83_01680</name>
</gene>
<evidence type="ECO:0000313" key="2">
    <source>
        <dbReference type="Proteomes" id="UP000732105"/>
    </source>
</evidence>
<accession>A0ABX1WQZ5</accession>